<accession>A0AC61MQE6</accession>
<dbReference type="Proteomes" id="UP000595814">
    <property type="component" value="Chromosome"/>
</dbReference>
<evidence type="ECO:0000313" key="2">
    <source>
        <dbReference type="Proteomes" id="UP000595814"/>
    </source>
</evidence>
<evidence type="ECO:0000313" key="1">
    <source>
        <dbReference type="EMBL" id="QQK07588.1"/>
    </source>
</evidence>
<name>A0AC61MQE6_9FIRM</name>
<sequence>MERYMGLDIGDKTIGVAISDPFFITAQGYKTIFRTNDKDDIKELLSIIKENNIIKIIVGLPKNMNNTIGPQAEKVYKFCNKLKNSISIEIIFQDERLTTVSAERTLIEGNVRRKKRKKLIDMVAATYILQAYLDMY</sequence>
<protein>
    <submittedName>
        <fullName evidence="1">Holliday junction resolvase RuvX</fullName>
    </submittedName>
</protein>
<reference evidence="1 2" key="1">
    <citation type="journal article" date="2022" name="Int. J. Syst. Evol. Microbiol.">
        <title>Miniphocaeibacter halophilus sp. nov., an ammonium-tolerant acetate-producing bacterium isolated from a biogas system.</title>
        <authorList>
            <person name="Schnurer A."/>
            <person name="Singh A."/>
            <person name="Bi S."/>
            <person name="Qiao W."/>
            <person name="Westerholm M."/>
        </authorList>
    </citation>
    <scope>NUCLEOTIDE SEQUENCE [LARGE SCALE GENOMIC DNA]</scope>
    <source>
        <strain evidence="1 2">AMB_01</strain>
    </source>
</reference>
<organism evidence="1 2">
    <name type="scientific">Miniphocaeibacter halophilus</name>
    <dbReference type="NCBI Taxonomy" id="2931922"/>
    <lineage>
        <taxon>Bacteria</taxon>
        <taxon>Bacillati</taxon>
        <taxon>Bacillota</taxon>
        <taxon>Tissierellia</taxon>
        <taxon>Tissierellales</taxon>
        <taxon>Peptoniphilaceae</taxon>
        <taxon>Miniphocaeibacter</taxon>
    </lineage>
</organism>
<keyword evidence="2" id="KW-1185">Reference proteome</keyword>
<proteinExistence type="predicted"/>
<dbReference type="EMBL" id="CP066744">
    <property type="protein sequence ID" value="QQK07588.1"/>
    <property type="molecule type" value="Genomic_DNA"/>
</dbReference>
<gene>
    <name evidence="1" type="primary">ruvX</name>
    <name evidence="1" type="ORF">JFY71_09875</name>
</gene>